<dbReference type="InterPro" id="IPR002130">
    <property type="entry name" value="Cyclophilin-type_PPIase_dom"/>
</dbReference>
<dbReference type="Proteomes" id="UP000612893">
    <property type="component" value="Unassembled WGS sequence"/>
</dbReference>
<dbReference type="GO" id="GO:0003755">
    <property type="term" value="F:peptidyl-prolyl cis-trans isomerase activity"/>
    <property type="evidence" value="ECO:0007669"/>
    <property type="project" value="UniProtKB-UniRule"/>
</dbReference>
<gene>
    <name evidence="5" type="ORF">JF922_22645</name>
</gene>
<dbReference type="PROSITE" id="PS50072">
    <property type="entry name" value="CSA_PPIASE_2"/>
    <property type="match status" value="1"/>
</dbReference>
<organism evidence="5 6">
    <name type="scientific">Candidatus Nephthysia bennettiae</name>
    <dbReference type="NCBI Taxonomy" id="3127016"/>
    <lineage>
        <taxon>Bacteria</taxon>
        <taxon>Bacillati</taxon>
        <taxon>Candidatus Dormiibacterota</taxon>
        <taxon>Candidatus Dormibacteria</taxon>
        <taxon>Candidatus Dormibacterales</taxon>
        <taxon>Candidatus Dormibacteraceae</taxon>
        <taxon>Candidatus Nephthysia</taxon>
    </lineage>
</organism>
<dbReference type="Pfam" id="PF00160">
    <property type="entry name" value="Pro_isomerase"/>
    <property type="match status" value="1"/>
</dbReference>
<name>A0A934K8J8_9BACT</name>
<evidence type="ECO:0000256" key="2">
    <source>
        <dbReference type="ARBA" id="ARBA00007365"/>
    </source>
</evidence>
<reference evidence="5" key="1">
    <citation type="submission" date="2020-10" db="EMBL/GenBank/DDBJ databases">
        <title>Ca. Dormibacterota MAGs.</title>
        <authorList>
            <person name="Montgomery K."/>
        </authorList>
    </citation>
    <scope>NUCLEOTIDE SEQUENCE [LARGE SCALE GENOMIC DNA]</scope>
    <source>
        <strain evidence="5">SC8812_S17_10</strain>
    </source>
</reference>
<dbReference type="PANTHER" id="PTHR45625:SF16">
    <property type="entry name" value="PEPTIDYL-PROLYL CIS-TRANS ISOMERASE"/>
    <property type="match status" value="1"/>
</dbReference>
<dbReference type="GO" id="GO:0006457">
    <property type="term" value="P:protein folding"/>
    <property type="evidence" value="ECO:0007669"/>
    <property type="project" value="InterPro"/>
</dbReference>
<comment type="caution">
    <text evidence="5">The sequence shown here is derived from an EMBL/GenBank/DDBJ whole genome shotgun (WGS) entry which is preliminary data.</text>
</comment>
<accession>A0A934K8J8</accession>
<feature type="domain" description="PPIase cyclophilin-type" evidence="4">
    <location>
        <begin position="27"/>
        <end position="159"/>
    </location>
</feature>
<dbReference type="AlphaFoldDB" id="A0A934K8J8"/>
<evidence type="ECO:0000259" key="4">
    <source>
        <dbReference type="PROSITE" id="PS50072"/>
    </source>
</evidence>
<dbReference type="PRINTS" id="PR00153">
    <property type="entry name" value="CSAPPISMRASE"/>
</dbReference>
<evidence type="ECO:0000256" key="3">
    <source>
        <dbReference type="RuleBase" id="RU363019"/>
    </source>
</evidence>
<dbReference type="PROSITE" id="PS00170">
    <property type="entry name" value="CSA_PPIASE_1"/>
    <property type="match status" value="1"/>
</dbReference>
<dbReference type="PANTHER" id="PTHR45625">
    <property type="entry name" value="PEPTIDYL-PROLYL CIS-TRANS ISOMERASE-RELATED"/>
    <property type="match status" value="1"/>
</dbReference>
<evidence type="ECO:0000313" key="5">
    <source>
        <dbReference type="EMBL" id="MBJ7600854.1"/>
    </source>
</evidence>
<dbReference type="InterPro" id="IPR020892">
    <property type="entry name" value="Cyclophilin-type_PPIase_CS"/>
</dbReference>
<dbReference type="SUPFAM" id="SSF50891">
    <property type="entry name" value="Cyclophilin-like"/>
    <property type="match status" value="1"/>
</dbReference>
<dbReference type="InterPro" id="IPR044666">
    <property type="entry name" value="Cyclophilin_A-like"/>
</dbReference>
<keyword evidence="3" id="KW-0697">Rotamase</keyword>
<sequence>MRNQTSPPPTVIDPARTYAVTVHTSRGDFSLRLVPKAAPVTVNNFVYLAQNHFYDGLTFHRVVPGFVVQGGDPDGNGTGGPGYKLPDETNPAPWVKGSLGMASSAAGVNGSQFFVLLGDAPSLSTSGVYNHFGAVSSGADVVGAIQIGDTIRTIDVAAQ</sequence>
<keyword evidence="6" id="KW-1185">Reference proteome</keyword>
<dbReference type="InterPro" id="IPR024936">
    <property type="entry name" value="Cyclophilin-type_PPIase"/>
</dbReference>
<evidence type="ECO:0000313" key="6">
    <source>
        <dbReference type="Proteomes" id="UP000612893"/>
    </source>
</evidence>
<comment type="function">
    <text evidence="1 3">PPIases accelerate the folding of proteins. It catalyzes the cis-trans isomerization of proline imidic peptide bonds in oligopeptides.</text>
</comment>
<dbReference type="InterPro" id="IPR029000">
    <property type="entry name" value="Cyclophilin-like_dom_sf"/>
</dbReference>
<dbReference type="PIRSF" id="PIRSF001467">
    <property type="entry name" value="Peptidylpro_ismrse"/>
    <property type="match status" value="1"/>
</dbReference>
<comment type="catalytic activity">
    <reaction evidence="3">
        <text>[protein]-peptidylproline (omega=180) = [protein]-peptidylproline (omega=0)</text>
        <dbReference type="Rhea" id="RHEA:16237"/>
        <dbReference type="Rhea" id="RHEA-COMP:10747"/>
        <dbReference type="Rhea" id="RHEA-COMP:10748"/>
        <dbReference type="ChEBI" id="CHEBI:83833"/>
        <dbReference type="ChEBI" id="CHEBI:83834"/>
        <dbReference type="EC" id="5.2.1.8"/>
    </reaction>
</comment>
<dbReference type="CDD" id="cd00317">
    <property type="entry name" value="cyclophilin"/>
    <property type="match status" value="1"/>
</dbReference>
<dbReference type="Gene3D" id="2.40.100.10">
    <property type="entry name" value="Cyclophilin-like"/>
    <property type="match status" value="1"/>
</dbReference>
<evidence type="ECO:0000256" key="1">
    <source>
        <dbReference type="ARBA" id="ARBA00002388"/>
    </source>
</evidence>
<protein>
    <recommendedName>
        <fullName evidence="3">Peptidyl-prolyl cis-trans isomerase</fullName>
        <shortName evidence="3">PPIase</shortName>
        <ecNumber evidence="3">5.2.1.8</ecNumber>
    </recommendedName>
</protein>
<comment type="similarity">
    <text evidence="2 3">Belongs to the cyclophilin-type PPIase family.</text>
</comment>
<keyword evidence="3 5" id="KW-0413">Isomerase</keyword>
<dbReference type="EC" id="5.2.1.8" evidence="3"/>
<dbReference type="EMBL" id="JAEKNR010000225">
    <property type="protein sequence ID" value="MBJ7600854.1"/>
    <property type="molecule type" value="Genomic_DNA"/>
</dbReference>
<proteinExistence type="inferred from homology"/>